<dbReference type="Proteomes" id="UP000198688">
    <property type="component" value="Chromosome I"/>
</dbReference>
<feature type="transmembrane region" description="Helical" evidence="2">
    <location>
        <begin position="35"/>
        <end position="57"/>
    </location>
</feature>
<dbReference type="EMBL" id="LT629758">
    <property type="protein sequence ID" value="SDT67300.1"/>
    <property type="molecule type" value="Genomic_DNA"/>
</dbReference>
<reference evidence="3 4" key="1">
    <citation type="submission" date="2016-10" db="EMBL/GenBank/DDBJ databases">
        <authorList>
            <person name="de Groot N.N."/>
        </authorList>
    </citation>
    <scope>NUCLEOTIDE SEQUENCE [LARGE SCALE GENOMIC DNA]</scope>
    <source>
        <strain evidence="3 4">DSM 43941</strain>
    </source>
</reference>
<name>A0A1H2C9Z4_9ACTN</name>
<feature type="region of interest" description="Disordered" evidence="1">
    <location>
        <begin position="1"/>
        <end position="26"/>
    </location>
</feature>
<accession>A0A1H2C9Z4</accession>
<evidence type="ECO:0000256" key="1">
    <source>
        <dbReference type="SAM" id="MobiDB-lite"/>
    </source>
</evidence>
<sequence>MSLPPPPAPPPGPGVHPPFPAPPVEGRGKRIGTTVAIVAGIFVLVCGGGAIAGGGFLTAFSSALDEQADVVVSRYLDDLQERDFDGAYRQLCEDARIDETQTDFAARMQDFEPFESYVVGDLSLGVRVSVPVQLVYADGDRARVDADLTQNTSTGKFEVCGLEE</sequence>
<proteinExistence type="predicted"/>
<dbReference type="STRING" id="113562.SAMN04489716_5455"/>
<dbReference type="OrthoDB" id="3372650at2"/>
<feature type="compositionally biased region" description="Pro residues" evidence="1">
    <location>
        <begin position="1"/>
        <end position="23"/>
    </location>
</feature>
<evidence type="ECO:0000313" key="3">
    <source>
        <dbReference type="EMBL" id="SDT67300.1"/>
    </source>
</evidence>
<protein>
    <recommendedName>
        <fullName evidence="5">DUF3887 domain-containing protein</fullName>
    </recommendedName>
</protein>
<evidence type="ECO:0000256" key="2">
    <source>
        <dbReference type="SAM" id="Phobius"/>
    </source>
</evidence>
<gene>
    <name evidence="3" type="ORF">SAMN04489716_5455</name>
</gene>
<dbReference type="RefSeq" id="WP_092547265.1">
    <property type="nucleotide sequence ID" value="NZ_BOMJ01000071.1"/>
</dbReference>
<organism evidence="3 4">
    <name type="scientific">Actinoplanes derwentensis</name>
    <dbReference type="NCBI Taxonomy" id="113562"/>
    <lineage>
        <taxon>Bacteria</taxon>
        <taxon>Bacillati</taxon>
        <taxon>Actinomycetota</taxon>
        <taxon>Actinomycetes</taxon>
        <taxon>Micromonosporales</taxon>
        <taxon>Micromonosporaceae</taxon>
        <taxon>Actinoplanes</taxon>
    </lineage>
</organism>
<evidence type="ECO:0008006" key="5">
    <source>
        <dbReference type="Google" id="ProtNLM"/>
    </source>
</evidence>
<keyword evidence="2" id="KW-0812">Transmembrane</keyword>
<keyword evidence="2" id="KW-0472">Membrane</keyword>
<evidence type="ECO:0000313" key="4">
    <source>
        <dbReference type="Proteomes" id="UP000198688"/>
    </source>
</evidence>
<keyword evidence="4" id="KW-1185">Reference proteome</keyword>
<dbReference type="AlphaFoldDB" id="A0A1H2C9Z4"/>
<keyword evidence="2" id="KW-1133">Transmembrane helix</keyword>